<protein>
    <submittedName>
        <fullName evidence="1">Uncharacterized protein</fullName>
    </submittedName>
</protein>
<dbReference type="EMBL" id="GBXM01017264">
    <property type="protein sequence ID" value="JAH91313.1"/>
    <property type="molecule type" value="Transcribed_RNA"/>
</dbReference>
<name>A0A0E9WPD3_ANGAN</name>
<reference evidence="1" key="2">
    <citation type="journal article" date="2015" name="Fish Shellfish Immunol.">
        <title>Early steps in the European eel (Anguilla anguilla)-Vibrio vulnificus interaction in the gills: Role of the RtxA13 toxin.</title>
        <authorList>
            <person name="Callol A."/>
            <person name="Pajuelo D."/>
            <person name="Ebbesson L."/>
            <person name="Teles M."/>
            <person name="MacKenzie S."/>
            <person name="Amaro C."/>
        </authorList>
    </citation>
    <scope>NUCLEOTIDE SEQUENCE</scope>
</reference>
<sequence length="70" mass="7901">MGYSVKTNRRGQKQIWSPYRSAQVRARVHAAFYPTEMAAFAREGETDLLSDSGEMTKHFFGGDAFRGRGI</sequence>
<accession>A0A0E9WPD3</accession>
<dbReference type="AlphaFoldDB" id="A0A0E9WPD3"/>
<reference evidence="1" key="1">
    <citation type="submission" date="2014-11" db="EMBL/GenBank/DDBJ databases">
        <authorList>
            <person name="Amaro Gonzalez C."/>
        </authorList>
    </citation>
    <scope>NUCLEOTIDE SEQUENCE</scope>
</reference>
<organism evidence="1">
    <name type="scientific">Anguilla anguilla</name>
    <name type="common">European freshwater eel</name>
    <name type="synonym">Muraena anguilla</name>
    <dbReference type="NCBI Taxonomy" id="7936"/>
    <lineage>
        <taxon>Eukaryota</taxon>
        <taxon>Metazoa</taxon>
        <taxon>Chordata</taxon>
        <taxon>Craniata</taxon>
        <taxon>Vertebrata</taxon>
        <taxon>Euteleostomi</taxon>
        <taxon>Actinopterygii</taxon>
        <taxon>Neopterygii</taxon>
        <taxon>Teleostei</taxon>
        <taxon>Anguilliformes</taxon>
        <taxon>Anguillidae</taxon>
        <taxon>Anguilla</taxon>
    </lineage>
</organism>
<evidence type="ECO:0000313" key="1">
    <source>
        <dbReference type="EMBL" id="JAH91313.1"/>
    </source>
</evidence>
<proteinExistence type="predicted"/>